<evidence type="ECO:0008006" key="3">
    <source>
        <dbReference type="Google" id="ProtNLM"/>
    </source>
</evidence>
<evidence type="ECO:0000313" key="2">
    <source>
        <dbReference type="Proteomes" id="UP001234178"/>
    </source>
</evidence>
<protein>
    <recommendedName>
        <fullName evidence="3">Reverse transcriptase domain-containing protein</fullName>
    </recommendedName>
</protein>
<reference evidence="1 2" key="1">
    <citation type="journal article" date="2023" name="Nucleic Acids Res.">
        <title>The hologenome of Daphnia magna reveals possible DNA methylation and microbiome-mediated evolution of the host genome.</title>
        <authorList>
            <person name="Chaturvedi A."/>
            <person name="Li X."/>
            <person name="Dhandapani V."/>
            <person name="Marshall H."/>
            <person name="Kissane S."/>
            <person name="Cuenca-Cambronero M."/>
            <person name="Asole G."/>
            <person name="Calvet F."/>
            <person name="Ruiz-Romero M."/>
            <person name="Marangio P."/>
            <person name="Guigo R."/>
            <person name="Rago D."/>
            <person name="Mirbahai L."/>
            <person name="Eastwood N."/>
            <person name="Colbourne J.K."/>
            <person name="Zhou J."/>
            <person name="Mallon E."/>
            <person name="Orsini L."/>
        </authorList>
    </citation>
    <scope>NUCLEOTIDE SEQUENCE [LARGE SCALE GENOMIC DNA]</scope>
    <source>
        <strain evidence="1">LRV0_1</strain>
    </source>
</reference>
<dbReference type="EMBL" id="JAOYFB010000003">
    <property type="protein sequence ID" value="KAK4011571.1"/>
    <property type="molecule type" value="Genomic_DNA"/>
</dbReference>
<accession>A0ABQ9ZF61</accession>
<gene>
    <name evidence="1" type="ORF">OUZ56_020689</name>
</gene>
<proteinExistence type="predicted"/>
<sequence>MEWTTPAELMAYTKAASRLPAIPNTIEISRRFLLRNLAKSKLTFHEGFPKDGGIPIDGGTIPSVLTELILAFFDSGSCTFANLDHVIRMLLAKPSLFAFHAGDVVAIHSRISCCAQLKFAQEPCCFQKNIIYYWKQKGFFFLFCL</sequence>
<dbReference type="Proteomes" id="UP001234178">
    <property type="component" value="Unassembled WGS sequence"/>
</dbReference>
<organism evidence="1 2">
    <name type="scientific">Daphnia magna</name>
    <dbReference type="NCBI Taxonomy" id="35525"/>
    <lineage>
        <taxon>Eukaryota</taxon>
        <taxon>Metazoa</taxon>
        <taxon>Ecdysozoa</taxon>
        <taxon>Arthropoda</taxon>
        <taxon>Crustacea</taxon>
        <taxon>Branchiopoda</taxon>
        <taxon>Diplostraca</taxon>
        <taxon>Cladocera</taxon>
        <taxon>Anomopoda</taxon>
        <taxon>Daphniidae</taxon>
        <taxon>Daphnia</taxon>
    </lineage>
</organism>
<name>A0ABQ9ZF61_9CRUS</name>
<evidence type="ECO:0000313" key="1">
    <source>
        <dbReference type="EMBL" id="KAK4011571.1"/>
    </source>
</evidence>
<comment type="caution">
    <text evidence="1">The sequence shown here is derived from an EMBL/GenBank/DDBJ whole genome shotgun (WGS) entry which is preliminary data.</text>
</comment>
<keyword evidence="2" id="KW-1185">Reference proteome</keyword>